<name>A0ABS5KVF2_9ACTN</name>
<accession>A0ABS5KVF2</accession>
<dbReference type="Proteomes" id="UP000730482">
    <property type="component" value="Unassembled WGS sequence"/>
</dbReference>
<dbReference type="RefSeq" id="WP_212012104.1">
    <property type="nucleotide sequence ID" value="NZ_JAAFYZ010000090.1"/>
</dbReference>
<dbReference type="PROSITE" id="PS51318">
    <property type="entry name" value="TAT"/>
    <property type="match status" value="1"/>
</dbReference>
<organism evidence="2 3">
    <name type="scientific">Catenulispora pinistramenti</name>
    <dbReference type="NCBI Taxonomy" id="2705254"/>
    <lineage>
        <taxon>Bacteria</taxon>
        <taxon>Bacillati</taxon>
        <taxon>Actinomycetota</taxon>
        <taxon>Actinomycetes</taxon>
        <taxon>Catenulisporales</taxon>
        <taxon>Catenulisporaceae</taxon>
        <taxon>Catenulispora</taxon>
    </lineage>
</organism>
<feature type="chain" id="PRO_5046817931" evidence="1">
    <location>
        <begin position="32"/>
        <end position="398"/>
    </location>
</feature>
<sequence length="398" mass="39907">MSKSFRRTSLSVAAVATGCAAIAVTAVPANAATTTTTTTTTATAATAGAATSADNGYGSHAVFVQTDNTAGNQVVSYQRAADGTLKLAHTYATGGLGGVLTGSAVDHTASQGALTYDAEHHLLYAVNAGSNTVSVFAVHGTALTLEQVVSSGGTFPVSVAVHRDVVYVLNAADGASVQGYRVSHGRLQLRTDWNRPLGLDATGTPQFTHTPGQVGFTGDGRQLVVTTKAASNDVLVYRLGHDGAPAQSPTVNSFPGTVPFAFVNTGRDQIALVQAGTNSVLTYRVGADGTLTQQSAYATGQAATCWIARAGDLLFASNAGSATETGLRLGTHDALTGLGTTKTDMGTVDAAAAGHNLYVQTGATGIVDEYSIAPNGTLTAIGSVTVAGAAGGEGIAAN</sequence>
<keyword evidence="3" id="KW-1185">Reference proteome</keyword>
<evidence type="ECO:0000256" key="1">
    <source>
        <dbReference type="SAM" id="SignalP"/>
    </source>
</evidence>
<protein>
    <submittedName>
        <fullName evidence="2">Beta-propeller fold lactonase family protein</fullName>
    </submittedName>
</protein>
<dbReference type="InterPro" id="IPR015943">
    <property type="entry name" value="WD40/YVTN_repeat-like_dom_sf"/>
</dbReference>
<evidence type="ECO:0000313" key="3">
    <source>
        <dbReference type="Proteomes" id="UP000730482"/>
    </source>
</evidence>
<comment type="caution">
    <text evidence="2">The sequence shown here is derived from an EMBL/GenBank/DDBJ whole genome shotgun (WGS) entry which is preliminary data.</text>
</comment>
<dbReference type="InterPro" id="IPR006311">
    <property type="entry name" value="TAT_signal"/>
</dbReference>
<evidence type="ECO:0000313" key="2">
    <source>
        <dbReference type="EMBL" id="MBS2550046.1"/>
    </source>
</evidence>
<dbReference type="PROSITE" id="PS51257">
    <property type="entry name" value="PROKAR_LIPOPROTEIN"/>
    <property type="match status" value="1"/>
</dbReference>
<proteinExistence type="predicted"/>
<dbReference type="SUPFAM" id="SSF75011">
    <property type="entry name" value="3-carboxy-cis,cis-mucoante lactonizing enzyme"/>
    <property type="match status" value="1"/>
</dbReference>
<reference evidence="2 3" key="1">
    <citation type="submission" date="2020-02" db="EMBL/GenBank/DDBJ databases">
        <title>Acidophilic actinobacteria isolated from forest soil.</title>
        <authorList>
            <person name="Golinska P."/>
        </authorList>
    </citation>
    <scope>NUCLEOTIDE SEQUENCE [LARGE SCALE GENOMIC DNA]</scope>
    <source>
        <strain evidence="2 3">NL8</strain>
    </source>
</reference>
<keyword evidence="1" id="KW-0732">Signal</keyword>
<feature type="signal peptide" evidence="1">
    <location>
        <begin position="1"/>
        <end position="31"/>
    </location>
</feature>
<dbReference type="Pfam" id="PF10282">
    <property type="entry name" value="Lactonase"/>
    <property type="match status" value="1"/>
</dbReference>
<dbReference type="EMBL" id="JAAFYZ010000090">
    <property type="protein sequence ID" value="MBS2550046.1"/>
    <property type="molecule type" value="Genomic_DNA"/>
</dbReference>
<gene>
    <name evidence="2" type="ORF">KGQ19_24580</name>
</gene>
<dbReference type="InterPro" id="IPR019405">
    <property type="entry name" value="Lactonase_7-beta_prop"/>
</dbReference>
<dbReference type="Gene3D" id="2.130.10.10">
    <property type="entry name" value="YVTN repeat-like/Quinoprotein amine dehydrogenase"/>
    <property type="match status" value="1"/>
</dbReference>